<protein>
    <recommendedName>
        <fullName evidence="2">histidine kinase</fullName>
        <ecNumber evidence="2">2.7.13.3</ecNumber>
    </recommendedName>
</protein>
<evidence type="ECO:0000256" key="2">
    <source>
        <dbReference type="ARBA" id="ARBA00012438"/>
    </source>
</evidence>
<keyword evidence="10" id="KW-1185">Reference proteome</keyword>
<keyword evidence="4" id="KW-0808">Transferase</keyword>
<evidence type="ECO:0000256" key="6">
    <source>
        <dbReference type="ARBA" id="ARBA00023012"/>
    </source>
</evidence>
<dbReference type="Pfam" id="PF02518">
    <property type="entry name" value="HATPase_c"/>
    <property type="match status" value="1"/>
</dbReference>
<dbReference type="PROSITE" id="PS50109">
    <property type="entry name" value="HIS_KIN"/>
    <property type="match status" value="1"/>
</dbReference>
<dbReference type="InterPro" id="IPR003661">
    <property type="entry name" value="HisK_dim/P_dom"/>
</dbReference>
<dbReference type="PROSITE" id="PS50112">
    <property type="entry name" value="PAS"/>
    <property type="match status" value="1"/>
</dbReference>
<evidence type="ECO:0000313" key="9">
    <source>
        <dbReference type="EMBL" id="TGL59114.1"/>
    </source>
</evidence>
<name>A0A4R9K2N7_9LEPT</name>
<dbReference type="CDD" id="cd00075">
    <property type="entry name" value="HATPase"/>
    <property type="match status" value="1"/>
</dbReference>
<dbReference type="PANTHER" id="PTHR43711:SF1">
    <property type="entry name" value="HISTIDINE KINASE 1"/>
    <property type="match status" value="1"/>
</dbReference>
<evidence type="ECO:0000313" key="10">
    <source>
        <dbReference type="Proteomes" id="UP000297693"/>
    </source>
</evidence>
<dbReference type="InterPro" id="IPR036097">
    <property type="entry name" value="HisK_dim/P_sf"/>
</dbReference>
<dbReference type="InterPro" id="IPR003594">
    <property type="entry name" value="HATPase_dom"/>
</dbReference>
<dbReference type="NCBIfam" id="TIGR00229">
    <property type="entry name" value="sensory_box"/>
    <property type="match status" value="1"/>
</dbReference>
<dbReference type="FunFam" id="1.10.287.130:FF:000001">
    <property type="entry name" value="Two-component sensor histidine kinase"/>
    <property type="match status" value="1"/>
</dbReference>
<dbReference type="InterPro" id="IPR005467">
    <property type="entry name" value="His_kinase_dom"/>
</dbReference>
<dbReference type="InterPro" id="IPR013656">
    <property type="entry name" value="PAS_4"/>
</dbReference>
<dbReference type="SUPFAM" id="SSF47384">
    <property type="entry name" value="Homodimeric domain of signal transducing histidine kinase"/>
    <property type="match status" value="1"/>
</dbReference>
<dbReference type="EC" id="2.7.13.3" evidence="2"/>
<dbReference type="Gene3D" id="3.30.450.20">
    <property type="entry name" value="PAS domain"/>
    <property type="match status" value="1"/>
</dbReference>
<dbReference type="SMART" id="SM00387">
    <property type="entry name" value="HATPase_c"/>
    <property type="match status" value="1"/>
</dbReference>
<keyword evidence="6" id="KW-0902">Two-component regulatory system</keyword>
<dbReference type="Gene3D" id="1.10.287.130">
    <property type="match status" value="1"/>
</dbReference>
<evidence type="ECO:0000256" key="3">
    <source>
        <dbReference type="ARBA" id="ARBA00022553"/>
    </source>
</evidence>
<dbReference type="Proteomes" id="UP000297693">
    <property type="component" value="Unassembled WGS sequence"/>
</dbReference>
<dbReference type="SMART" id="SM00091">
    <property type="entry name" value="PAS"/>
    <property type="match status" value="1"/>
</dbReference>
<dbReference type="GO" id="GO:0000155">
    <property type="term" value="F:phosphorelay sensor kinase activity"/>
    <property type="evidence" value="ECO:0007669"/>
    <property type="project" value="InterPro"/>
</dbReference>
<dbReference type="PRINTS" id="PR00344">
    <property type="entry name" value="BCTRLSENSOR"/>
</dbReference>
<feature type="domain" description="Histidine kinase" evidence="7">
    <location>
        <begin position="273"/>
        <end position="491"/>
    </location>
</feature>
<keyword evidence="5 9" id="KW-0418">Kinase</keyword>
<dbReference type="OrthoDB" id="9813151at2"/>
<dbReference type="SUPFAM" id="SSF55874">
    <property type="entry name" value="ATPase domain of HSP90 chaperone/DNA topoisomerase II/histidine kinase"/>
    <property type="match status" value="1"/>
</dbReference>
<evidence type="ECO:0000256" key="5">
    <source>
        <dbReference type="ARBA" id="ARBA00022777"/>
    </source>
</evidence>
<comment type="catalytic activity">
    <reaction evidence="1">
        <text>ATP + protein L-histidine = ADP + protein N-phospho-L-histidine.</text>
        <dbReference type="EC" id="2.7.13.3"/>
    </reaction>
</comment>
<evidence type="ECO:0000259" key="8">
    <source>
        <dbReference type="PROSITE" id="PS50112"/>
    </source>
</evidence>
<evidence type="ECO:0000259" key="7">
    <source>
        <dbReference type="PROSITE" id="PS50109"/>
    </source>
</evidence>
<dbReference type="EMBL" id="RQGD01000025">
    <property type="protein sequence ID" value="TGL59114.1"/>
    <property type="molecule type" value="Genomic_DNA"/>
</dbReference>
<proteinExistence type="predicted"/>
<dbReference type="SMART" id="SM00388">
    <property type="entry name" value="HisKA"/>
    <property type="match status" value="1"/>
</dbReference>
<comment type="caution">
    <text evidence="9">The sequence shown here is derived from an EMBL/GenBank/DDBJ whole genome shotgun (WGS) entry which is preliminary data.</text>
</comment>
<dbReference type="Pfam" id="PF08448">
    <property type="entry name" value="PAS_4"/>
    <property type="match status" value="1"/>
</dbReference>
<keyword evidence="3" id="KW-0597">Phosphoprotein</keyword>
<dbReference type="InterPro" id="IPR035965">
    <property type="entry name" value="PAS-like_dom_sf"/>
</dbReference>
<reference evidence="9" key="1">
    <citation type="journal article" date="2019" name="PLoS Negl. Trop. Dis.">
        <title>Revisiting the worldwide diversity of Leptospira species in the environment.</title>
        <authorList>
            <person name="Vincent A.T."/>
            <person name="Schiettekatte O."/>
            <person name="Bourhy P."/>
            <person name="Veyrier F.J."/>
            <person name="Picardeau M."/>
        </authorList>
    </citation>
    <scope>NUCLEOTIDE SEQUENCE [LARGE SCALE GENOMIC DNA]</scope>
    <source>
        <strain evidence="9">201702476</strain>
    </source>
</reference>
<dbReference type="Gene3D" id="3.30.565.10">
    <property type="entry name" value="Histidine kinase-like ATPase, C-terminal domain"/>
    <property type="match status" value="1"/>
</dbReference>
<dbReference type="Pfam" id="PF00512">
    <property type="entry name" value="HisKA"/>
    <property type="match status" value="1"/>
</dbReference>
<dbReference type="AlphaFoldDB" id="A0A4R9K2N7"/>
<evidence type="ECO:0000256" key="1">
    <source>
        <dbReference type="ARBA" id="ARBA00000085"/>
    </source>
</evidence>
<gene>
    <name evidence="9" type="ORF">EHQ58_09360</name>
</gene>
<dbReference type="SUPFAM" id="SSF55785">
    <property type="entry name" value="PYP-like sensor domain (PAS domain)"/>
    <property type="match status" value="1"/>
</dbReference>
<dbReference type="CDD" id="cd00082">
    <property type="entry name" value="HisKA"/>
    <property type="match status" value="1"/>
</dbReference>
<evidence type="ECO:0000256" key="4">
    <source>
        <dbReference type="ARBA" id="ARBA00022679"/>
    </source>
</evidence>
<dbReference type="InterPro" id="IPR004358">
    <property type="entry name" value="Sig_transdc_His_kin-like_C"/>
</dbReference>
<dbReference type="InterPro" id="IPR050736">
    <property type="entry name" value="Sensor_HK_Regulatory"/>
</dbReference>
<accession>A0A4R9K2N7</accession>
<organism evidence="9 10">
    <name type="scientific">Leptospira ognonensis</name>
    <dbReference type="NCBI Taxonomy" id="2484945"/>
    <lineage>
        <taxon>Bacteria</taxon>
        <taxon>Pseudomonadati</taxon>
        <taxon>Spirochaetota</taxon>
        <taxon>Spirochaetia</taxon>
        <taxon>Leptospirales</taxon>
        <taxon>Leptospiraceae</taxon>
        <taxon>Leptospira</taxon>
    </lineage>
</organism>
<dbReference type="InterPro" id="IPR036890">
    <property type="entry name" value="HATPase_C_sf"/>
</dbReference>
<dbReference type="PANTHER" id="PTHR43711">
    <property type="entry name" value="TWO-COMPONENT HISTIDINE KINASE"/>
    <property type="match status" value="1"/>
</dbReference>
<dbReference type="InterPro" id="IPR000014">
    <property type="entry name" value="PAS"/>
</dbReference>
<feature type="domain" description="PAS" evidence="8">
    <location>
        <begin position="37"/>
        <end position="103"/>
    </location>
</feature>
<sequence length="500" mass="57015">MYEELEKIKGFFKDEPSFFAAKQLLFESEGKLPKLILYRIIDSLRDAVFIINQEWKYEYLNAKAEDITRSRNGELIGKHVWQVYPEIKDSKLGIAMQSALAENRTIKIDQFNYGDGRWFEMMLIPFSSYLIALSSEITNLKQVEFGYDNIIIKNRAILTAIPDALYRIHISGNVINYKEYPDFSDWEDHSGVQFLRLNEIFPGNRIESIEKMRQEVLEKDSVATQEYSVDDYDGEKFYEIRLTKSGNNEVLAIVRNITIRKKAERLKNEFISLVSHELRTPLTSIKGAIELLIGGVAGEINSQAKSLLNICRKNTLRLVRFVSDLLDIESLDSGNINFSYQNHQLGELVLSAVEGMRTFAEQFHVVLQYEKPESEIFVFVDDDRLNHCIGNLISNAVKYTPKYSSILVKIGENESMAFLTVQDFGPGIDPEFQPRLFHRFAQGVPPKDKLVGGSGLGLAITKAFVEAMLGKISYSTSTEGTTFMIELPKVKVHAHSINNQ</sequence>